<gene>
    <name evidence="1" type="ORF">PDIGIT_LOCUS7746</name>
</gene>
<dbReference type="Proteomes" id="UP001152607">
    <property type="component" value="Unassembled WGS sequence"/>
</dbReference>
<accession>A0A9W4UH95</accession>
<evidence type="ECO:0000313" key="2">
    <source>
        <dbReference type="Proteomes" id="UP001152607"/>
    </source>
</evidence>
<proteinExistence type="predicted"/>
<name>A0A9W4UH95_9PLEO</name>
<reference evidence="1" key="1">
    <citation type="submission" date="2023-01" db="EMBL/GenBank/DDBJ databases">
        <authorList>
            <person name="Van Ghelder C."/>
            <person name="Rancurel C."/>
        </authorList>
    </citation>
    <scope>NUCLEOTIDE SEQUENCE</scope>
    <source>
        <strain evidence="1">CNCM I-4278</strain>
    </source>
</reference>
<keyword evidence="2" id="KW-1185">Reference proteome</keyword>
<dbReference type="EMBL" id="CAOQHR010000005">
    <property type="protein sequence ID" value="CAI6334682.1"/>
    <property type="molecule type" value="Genomic_DNA"/>
</dbReference>
<sequence length="85" mass="9805">MSCCAHDFPRRSRVSRLCVFISNVFVSRRKNQLAIIILFFSSSQDLPCNTTSNLLVPYVKTGRFFHRSFISVNNAYGRFRAARLV</sequence>
<protein>
    <submittedName>
        <fullName evidence="1">Uncharacterized protein</fullName>
    </submittedName>
</protein>
<evidence type="ECO:0000313" key="1">
    <source>
        <dbReference type="EMBL" id="CAI6334682.1"/>
    </source>
</evidence>
<organism evidence="1 2">
    <name type="scientific">Periconia digitata</name>
    <dbReference type="NCBI Taxonomy" id="1303443"/>
    <lineage>
        <taxon>Eukaryota</taxon>
        <taxon>Fungi</taxon>
        <taxon>Dikarya</taxon>
        <taxon>Ascomycota</taxon>
        <taxon>Pezizomycotina</taxon>
        <taxon>Dothideomycetes</taxon>
        <taxon>Pleosporomycetidae</taxon>
        <taxon>Pleosporales</taxon>
        <taxon>Massarineae</taxon>
        <taxon>Periconiaceae</taxon>
        <taxon>Periconia</taxon>
    </lineage>
</organism>
<comment type="caution">
    <text evidence="1">The sequence shown here is derived from an EMBL/GenBank/DDBJ whole genome shotgun (WGS) entry which is preliminary data.</text>
</comment>
<dbReference type="AlphaFoldDB" id="A0A9W4UH95"/>